<keyword evidence="2" id="KW-1185">Reference proteome</keyword>
<comment type="caution">
    <text evidence="1">The sequence shown here is derived from an EMBL/GenBank/DDBJ whole genome shotgun (WGS) entry which is preliminary data.</text>
</comment>
<gene>
    <name evidence="1" type="ORF">HMPREF9997_01587</name>
</gene>
<protein>
    <submittedName>
        <fullName evidence="1">Uncharacterized protein</fullName>
    </submittedName>
</protein>
<name>L1MF96_9CORY</name>
<dbReference type="Proteomes" id="UP000010445">
    <property type="component" value="Unassembled WGS sequence"/>
</dbReference>
<evidence type="ECO:0000313" key="2">
    <source>
        <dbReference type="Proteomes" id="UP000010445"/>
    </source>
</evidence>
<dbReference type="AlphaFoldDB" id="L1MF96"/>
<evidence type="ECO:0000313" key="1">
    <source>
        <dbReference type="EMBL" id="EKX89892.1"/>
    </source>
</evidence>
<dbReference type="EMBL" id="AMEM01000019">
    <property type="protein sequence ID" value="EKX89892.1"/>
    <property type="molecule type" value="Genomic_DNA"/>
</dbReference>
<dbReference type="HOGENOM" id="CLU_3198623_0_0_11"/>
<organism evidence="1 2">
    <name type="scientific">Corynebacterium durum F0235</name>
    <dbReference type="NCBI Taxonomy" id="1035195"/>
    <lineage>
        <taxon>Bacteria</taxon>
        <taxon>Bacillati</taxon>
        <taxon>Actinomycetota</taxon>
        <taxon>Actinomycetes</taxon>
        <taxon>Mycobacteriales</taxon>
        <taxon>Corynebacteriaceae</taxon>
        <taxon>Corynebacterium</taxon>
    </lineage>
</organism>
<reference evidence="1 2" key="1">
    <citation type="submission" date="2012-05" db="EMBL/GenBank/DDBJ databases">
        <authorList>
            <person name="Weinstock G."/>
            <person name="Sodergren E."/>
            <person name="Lobos E.A."/>
            <person name="Fulton L."/>
            <person name="Fulton R."/>
            <person name="Courtney L."/>
            <person name="Fronick C."/>
            <person name="O'Laughlin M."/>
            <person name="Godfrey J."/>
            <person name="Wilson R.M."/>
            <person name="Miner T."/>
            <person name="Farmer C."/>
            <person name="Delehaunty K."/>
            <person name="Cordes M."/>
            <person name="Minx P."/>
            <person name="Tomlinson C."/>
            <person name="Chen J."/>
            <person name="Wollam A."/>
            <person name="Pepin K.H."/>
            <person name="Bhonagiri V."/>
            <person name="Zhang X."/>
            <person name="Suruliraj S."/>
            <person name="Warren W."/>
            <person name="Mitreva M."/>
            <person name="Mardis E.R."/>
            <person name="Wilson R.K."/>
        </authorList>
    </citation>
    <scope>NUCLEOTIDE SEQUENCE [LARGE SCALE GENOMIC DNA]</scope>
    <source>
        <strain evidence="1 2">F0235</strain>
    </source>
</reference>
<sequence>MLHRPYQYQRWKVGRCVGLKTFFVDFADFNKLLLGVRSEGFSTSN</sequence>
<accession>L1MF96</accession>
<dbReference type="PATRIC" id="fig|1035195.3.peg.1429"/>
<proteinExistence type="predicted"/>
<dbReference type="STRING" id="1035195.HMPREF9997_01587"/>